<dbReference type="Proteomes" id="UP001164250">
    <property type="component" value="Chromosome 3"/>
</dbReference>
<evidence type="ECO:0000313" key="1">
    <source>
        <dbReference type="EMBL" id="KAJ0102106.1"/>
    </source>
</evidence>
<evidence type="ECO:0000313" key="2">
    <source>
        <dbReference type="Proteomes" id="UP001164250"/>
    </source>
</evidence>
<proteinExistence type="predicted"/>
<name>A0ACC1BSZ7_9ROSI</name>
<sequence>MHNHLIEMTNITTNIRRLVMTIDDDFLIHFILHSLSPESGTFQVNYNTIKDRWSLNELSSKLIHKELRLKNQGGHSLNLVKHEAGKKEIKRIKKKGSKKDEFKNDSKNQKKERKVDRCHFCKKPGHFHKRRAWFENKGKPSALLCFESNLTEVPYNTWWLDSCVTTHICNTMQGFLTIRTTSPNENFVFMGNRIKALVKGMGTYCLILNTDHNLDLLETLYVPSISCNLVSLSKLDISGFIIRFGERCFSLYKNTIFIGSGILSEG</sequence>
<keyword evidence="2" id="KW-1185">Reference proteome</keyword>
<reference evidence="2" key="1">
    <citation type="journal article" date="2023" name="G3 (Bethesda)">
        <title>Genome assembly and association tests identify interacting loci associated with vigor, precocity, and sex in interspecific pistachio rootstocks.</title>
        <authorList>
            <person name="Palmer W."/>
            <person name="Jacygrad E."/>
            <person name="Sagayaradj S."/>
            <person name="Cavanaugh K."/>
            <person name="Han R."/>
            <person name="Bertier L."/>
            <person name="Beede B."/>
            <person name="Kafkas S."/>
            <person name="Golino D."/>
            <person name="Preece J."/>
            <person name="Michelmore R."/>
        </authorList>
    </citation>
    <scope>NUCLEOTIDE SEQUENCE [LARGE SCALE GENOMIC DNA]</scope>
</reference>
<protein>
    <submittedName>
        <fullName evidence="1">Uncharacterized protein</fullName>
    </submittedName>
</protein>
<dbReference type="EMBL" id="CM047899">
    <property type="protein sequence ID" value="KAJ0102106.1"/>
    <property type="molecule type" value="Genomic_DNA"/>
</dbReference>
<accession>A0ACC1BSZ7</accession>
<comment type="caution">
    <text evidence="1">The sequence shown here is derived from an EMBL/GenBank/DDBJ whole genome shotgun (WGS) entry which is preliminary data.</text>
</comment>
<gene>
    <name evidence="1" type="ORF">Patl1_04772</name>
</gene>
<organism evidence="1 2">
    <name type="scientific">Pistacia atlantica</name>
    <dbReference type="NCBI Taxonomy" id="434234"/>
    <lineage>
        <taxon>Eukaryota</taxon>
        <taxon>Viridiplantae</taxon>
        <taxon>Streptophyta</taxon>
        <taxon>Embryophyta</taxon>
        <taxon>Tracheophyta</taxon>
        <taxon>Spermatophyta</taxon>
        <taxon>Magnoliopsida</taxon>
        <taxon>eudicotyledons</taxon>
        <taxon>Gunneridae</taxon>
        <taxon>Pentapetalae</taxon>
        <taxon>rosids</taxon>
        <taxon>malvids</taxon>
        <taxon>Sapindales</taxon>
        <taxon>Anacardiaceae</taxon>
        <taxon>Pistacia</taxon>
    </lineage>
</organism>